<evidence type="ECO:0000256" key="1">
    <source>
        <dbReference type="SAM" id="MobiDB-lite"/>
    </source>
</evidence>
<dbReference type="PANTHER" id="PTHR35894">
    <property type="entry name" value="GENERAL SECRETION PATHWAY PROTEIN A-RELATED"/>
    <property type="match status" value="1"/>
</dbReference>
<dbReference type="OrthoDB" id="9086539at2"/>
<dbReference type="STRING" id="640081.Dsui_2017"/>
<dbReference type="eggNOG" id="COG1474">
    <property type="taxonomic scope" value="Bacteria"/>
</dbReference>
<dbReference type="InterPro" id="IPR003593">
    <property type="entry name" value="AAA+_ATPase"/>
</dbReference>
<dbReference type="PANTHER" id="PTHR35894:SF5">
    <property type="entry name" value="MU-LIKE PROPHAGE FLUMU DNA TRANSPOSITION PROTEIN B"/>
    <property type="match status" value="1"/>
</dbReference>
<feature type="region of interest" description="Disordered" evidence="1">
    <location>
        <begin position="346"/>
        <end position="371"/>
    </location>
</feature>
<accession>G8QIH6</accession>
<dbReference type="AlphaFoldDB" id="G8QIH6"/>
<feature type="domain" description="AAA+ ATPase" evidence="2">
    <location>
        <begin position="44"/>
        <end position="229"/>
    </location>
</feature>
<evidence type="ECO:0000259" key="2">
    <source>
        <dbReference type="SMART" id="SM00382"/>
    </source>
</evidence>
<dbReference type="RefSeq" id="WP_014237084.1">
    <property type="nucleotide sequence ID" value="NC_016616.1"/>
</dbReference>
<dbReference type="Proteomes" id="UP000005633">
    <property type="component" value="Chromosome"/>
</dbReference>
<protein>
    <submittedName>
        <fullName evidence="3">ATPase family protein associated with various cellular activities (AAA)</fullName>
    </submittedName>
</protein>
<sequence>MNMNDLQQDPITSAIAGFSGHIFAHPHAAATFRDLMDAISADSLPQIVIITGPTGVGKTTLIQALVDKMVERYLPRIAAETDFVPIVSVDAIPPCATNFSWKDFYIRLLTGQNEPLVNRKLLISRQLTLFPEHPAANPLEQSVTDALRRSAEEYLKRRRTKLLIIDEAHHLLLVTNRQRLENQFESLKILAMKTGTTIVLVGTYRLLDILDQSGQLSRRSQVINFPRYDTRKKSDQGEFRKALAFFELLLSKHIPTSLNQEAAYFYMKSAGCIGILKDWLTRCLEHALREEAQRIDAAFAERYALKNRALVTIVEEACWGEQKLSDVDDLKLRDLLENGVLLSSKEPFGQGTSRRIGKRKPVRDPVGGIRP</sequence>
<evidence type="ECO:0000313" key="4">
    <source>
        <dbReference type="Proteomes" id="UP000005633"/>
    </source>
</evidence>
<dbReference type="HOGENOM" id="CLU_043810_0_0_4"/>
<dbReference type="InterPro" id="IPR049945">
    <property type="entry name" value="AAA_22"/>
</dbReference>
<dbReference type="KEGG" id="dsu:Dsui_2017"/>
<organism evidence="3 4">
    <name type="scientific">Azospira oryzae (strain ATCC BAA-33 / DSM 13638 / PS)</name>
    <name type="common">Dechlorosoma suillum</name>
    <dbReference type="NCBI Taxonomy" id="640081"/>
    <lineage>
        <taxon>Bacteria</taxon>
        <taxon>Pseudomonadati</taxon>
        <taxon>Pseudomonadota</taxon>
        <taxon>Betaproteobacteria</taxon>
        <taxon>Rhodocyclales</taxon>
        <taxon>Rhodocyclaceae</taxon>
        <taxon>Azospira</taxon>
    </lineage>
</organism>
<dbReference type="SUPFAM" id="SSF52540">
    <property type="entry name" value="P-loop containing nucleoside triphosphate hydrolases"/>
    <property type="match status" value="1"/>
</dbReference>
<name>G8QIH6_AZOOP</name>
<proteinExistence type="predicted"/>
<dbReference type="Pfam" id="PF13401">
    <property type="entry name" value="AAA_22"/>
    <property type="match status" value="1"/>
</dbReference>
<dbReference type="CDD" id="cd00009">
    <property type="entry name" value="AAA"/>
    <property type="match status" value="1"/>
</dbReference>
<gene>
    <name evidence="3" type="ordered locus">Dsui_2017</name>
</gene>
<evidence type="ECO:0000313" key="3">
    <source>
        <dbReference type="EMBL" id="AEV26388.1"/>
    </source>
</evidence>
<dbReference type="GO" id="GO:0016887">
    <property type="term" value="F:ATP hydrolysis activity"/>
    <property type="evidence" value="ECO:0007669"/>
    <property type="project" value="InterPro"/>
</dbReference>
<reference evidence="3 4" key="1">
    <citation type="journal article" date="2012" name="J. Bacteriol.">
        <title>Complete genome sequence of the anaerobic perchlorate-reducing bacterium Azospira suillum strain PS.</title>
        <authorList>
            <person name="Byrne-Bailey K.G."/>
            <person name="Coates J.D."/>
        </authorList>
    </citation>
    <scope>NUCLEOTIDE SEQUENCE [LARGE SCALE GENOMIC DNA]</scope>
    <source>
        <strain evidence="4">ATCC BAA-33 / DSM 13638 / PS</strain>
    </source>
</reference>
<dbReference type="SMART" id="SM00382">
    <property type="entry name" value="AAA"/>
    <property type="match status" value="1"/>
</dbReference>
<dbReference type="InterPro" id="IPR052026">
    <property type="entry name" value="ExeA_AAA_ATPase_DNA-bind"/>
</dbReference>
<dbReference type="EMBL" id="CP003153">
    <property type="protein sequence ID" value="AEV26388.1"/>
    <property type="molecule type" value="Genomic_DNA"/>
</dbReference>
<dbReference type="InterPro" id="IPR027417">
    <property type="entry name" value="P-loop_NTPase"/>
</dbReference>
<dbReference type="Gene3D" id="3.40.50.300">
    <property type="entry name" value="P-loop containing nucleotide triphosphate hydrolases"/>
    <property type="match status" value="1"/>
</dbReference>